<keyword evidence="3" id="KW-0547">Nucleotide-binding</keyword>
<dbReference type="Gene3D" id="3.30.300.30">
    <property type="match status" value="1"/>
</dbReference>
<gene>
    <name evidence="7" type="ORF">FHS12_003049</name>
</gene>
<dbReference type="Pfam" id="PF00501">
    <property type="entry name" value="AMP-binding"/>
    <property type="match status" value="1"/>
</dbReference>
<dbReference type="RefSeq" id="WP_221208921.1">
    <property type="nucleotide sequence ID" value="NZ_JACHXG010000006.1"/>
</dbReference>
<comment type="similarity">
    <text evidence="1">Belongs to the ATP-dependent AMP-binding enzyme family.</text>
</comment>
<evidence type="ECO:0000313" key="8">
    <source>
        <dbReference type="Proteomes" id="UP000577707"/>
    </source>
</evidence>
<dbReference type="GO" id="GO:0005324">
    <property type="term" value="F:long-chain fatty acid transmembrane transporter activity"/>
    <property type="evidence" value="ECO:0007669"/>
    <property type="project" value="TreeGrafter"/>
</dbReference>
<dbReference type="PANTHER" id="PTHR43107">
    <property type="entry name" value="LONG-CHAIN FATTY ACID TRANSPORT PROTEIN"/>
    <property type="match status" value="1"/>
</dbReference>
<feature type="domain" description="AMP-dependent synthetase/ligase" evidence="5">
    <location>
        <begin position="17"/>
        <end position="373"/>
    </location>
</feature>
<dbReference type="PANTHER" id="PTHR43107:SF15">
    <property type="entry name" value="FATTY ACID TRANSPORT PROTEIN 3, ISOFORM A"/>
    <property type="match status" value="1"/>
</dbReference>
<name>A0A7W5A5L8_9ACTN</name>
<evidence type="ECO:0000256" key="3">
    <source>
        <dbReference type="ARBA" id="ARBA00022741"/>
    </source>
</evidence>
<dbReference type="GO" id="GO:0005886">
    <property type="term" value="C:plasma membrane"/>
    <property type="evidence" value="ECO:0007669"/>
    <property type="project" value="TreeGrafter"/>
</dbReference>
<organism evidence="7 8">
    <name type="scientific">Nocardioides albus</name>
    <dbReference type="NCBI Taxonomy" id="1841"/>
    <lineage>
        <taxon>Bacteria</taxon>
        <taxon>Bacillati</taxon>
        <taxon>Actinomycetota</taxon>
        <taxon>Actinomycetes</taxon>
        <taxon>Propionibacteriales</taxon>
        <taxon>Nocardioidaceae</taxon>
        <taxon>Nocardioides</taxon>
    </lineage>
</organism>
<dbReference type="GO" id="GO:0044539">
    <property type="term" value="P:long-chain fatty acid import into cell"/>
    <property type="evidence" value="ECO:0007669"/>
    <property type="project" value="TreeGrafter"/>
</dbReference>
<dbReference type="AlphaFoldDB" id="A0A7W5A5L8"/>
<accession>A0A7W5A5L8</accession>
<dbReference type="Gene3D" id="3.40.50.12780">
    <property type="entry name" value="N-terminal domain of ligase-like"/>
    <property type="match status" value="1"/>
</dbReference>
<evidence type="ECO:0000313" key="7">
    <source>
        <dbReference type="EMBL" id="MBB3090097.1"/>
    </source>
</evidence>
<sequence length="562" mass="60652">MMETLAEILRSRAGDGRVGLRFEERSWTWAEVVQESADRAALLDHLVARPATRQTHVGVLLDNVPDYVFWLGAAALGAGVVVGLNTSRNSQEIADDVRHADVDVIITETRHRGLVEGIAHVVPSGLILEVDSAAYGRLLGPFRGSAMPTANPTAAETAVLLYSSGSTSAPKAVIVSHGRLAGLTAAIIDRIGLERSSVTYLAMPLFHGNAVMMNLVPAMAAGATVGLARRFSASRFSADIHRFGATYTNYVGRALAYVLTTPEDPRDRSSTLRLAYGTEASETDIARFAERFGCVVQEGYGMSEGVFRLNRVPGTPPGSLGKAVGGVDVRVLDETTGEECPRATIDSDGRLDDSAAIGQLVAVGAAHTFEGYYRNPVAMADRVRGDDFWSGDLAYRDADGWFYFAGRASDWLRVDGENFSAAQVENVLARVPGVAASLVYAVPDPSTGDQVMCALELVAGTEFDPDAFGEFVSQQADMGGKWWPTYVRLIGRVPLTGSNKVDKAPLRRMGWNTTDPVFRRVGRTSAYERLGESARTAIEKEFRLHERAHLLPRASDRGCSPR</sequence>
<reference evidence="7 8" key="1">
    <citation type="submission" date="2020-08" db="EMBL/GenBank/DDBJ databases">
        <title>Genomic Encyclopedia of Type Strains, Phase III (KMG-III): the genomes of soil and plant-associated and newly described type strains.</title>
        <authorList>
            <person name="Whitman W."/>
        </authorList>
    </citation>
    <scope>NUCLEOTIDE SEQUENCE [LARGE SCALE GENOMIC DNA]</scope>
    <source>
        <strain evidence="7 8">CECT 3302</strain>
    </source>
</reference>
<dbReference type="PROSITE" id="PS00455">
    <property type="entry name" value="AMP_BINDING"/>
    <property type="match status" value="1"/>
</dbReference>
<dbReference type="GO" id="GO:0005524">
    <property type="term" value="F:ATP binding"/>
    <property type="evidence" value="ECO:0007669"/>
    <property type="project" value="UniProtKB-KW"/>
</dbReference>
<evidence type="ECO:0000256" key="4">
    <source>
        <dbReference type="ARBA" id="ARBA00022840"/>
    </source>
</evidence>
<dbReference type="InterPro" id="IPR042099">
    <property type="entry name" value="ANL_N_sf"/>
</dbReference>
<feature type="domain" description="AMP-binding enzyme C-terminal" evidence="6">
    <location>
        <begin position="423"/>
        <end position="500"/>
    </location>
</feature>
<dbReference type="GO" id="GO:0004467">
    <property type="term" value="F:long-chain fatty acid-CoA ligase activity"/>
    <property type="evidence" value="ECO:0007669"/>
    <property type="project" value="TreeGrafter"/>
</dbReference>
<comment type="caution">
    <text evidence="7">The sequence shown here is derived from an EMBL/GenBank/DDBJ whole genome shotgun (WGS) entry which is preliminary data.</text>
</comment>
<keyword evidence="4" id="KW-0067">ATP-binding</keyword>
<dbReference type="SUPFAM" id="SSF56801">
    <property type="entry name" value="Acetyl-CoA synthetase-like"/>
    <property type="match status" value="1"/>
</dbReference>
<keyword evidence="2 7" id="KW-0436">Ligase</keyword>
<evidence type="ECO:0000259" key="6">
    <source>
        <dbReference type="Pfam" id="PF13193"/>
    </source>
</evidence>
<keyword evidence="8" id="KW-1185">Reference proteome</keyword>
<dbReference type="InterPro" id="IPR045851">
    <property type="entry name" value="AMP-bd_C_sf"/>
</dbReference>
<protein>
    <submittedName>
        <fullName evidence="7">Fatty-acyl-CoA synthase</fullName>
        <ecNumber evidence="7">6.2.1.-</ecNumber>
    </submittedName>
</protein>
<dbReference type="Proteomes" id="UP000577707">
    <property type="component" value="Unassembled WGS sequence"/>
</dbReference>
<dbReference type="InterPro" id="IPR000873">
    <property type="entry name" value="AMP-dep_synth/lig_dom"/>
</dbReference>
<evidence type="ECO:0000256" key="1">
    <source>
        <dbReference type="ARBA" id="ARBA00006432"/>
    </source>
</evidence>
<proteinExistence type="inferred from homology"/>
<evidence type="ECO:0000259" key="5">
    <source>
        <dbReference type="Pfam" id="PF00501"/>
    </source>
</evidence>
<dbReference type="Pfam" id="PF13193">
    <property type="entry name" value="AMP-binding_C"/>
    <property type="match status" value="1"/>
</dbReference>
<dbReference type="EMBL" id="JACHXG010000006">
    <property type="protein sequence ID" value="MBB3090097.1"/>
    <property type="molecule type" value="Genomic_DNA"/>
</dbReference>
<dbReference type="InterPro" id="IPR020845">
    <property type="entry name" value="AMP-binding_CS"/>
</dbReference>
<evidence type="ECO:0000256" key="2">
    <source>
        <dbReference type="ARBA" id="ARBA00022598"/>
    </source>
</evidence>
<dbReference type="InterPro" id="IPR025110">
    <property type="entry name" value="AMP-bd_C"/>
</dbReference>
<dbReference type="EC" id="6.2.1.-" evidence="7"/>